<dbReference type="Pfam" id="PF13585">
    <property type="entry name" value="CHU_C"/>
    <property type="match status" value="1"/>
</dbReference>
<dbReference type="InterPro" id="IPR011635">
    <property type="entry name" value="CARDB"/>
</dbReference>
<dbReference type="InterPro" id="IPR026341">
    <property type="entry name" value="T9SS_type_B"/>
</dbReference>
<gene>
    <name evidence="2" type="ORF">EQG61_05960</name>
</gene>
<evidence type="ECO:0000313" key="3">
    <source>
        <dbReference type="Proteomes" id="UP000289857"/>
    </source>
</evidence>
<dbReference type="Gene3D" id="2.60.40.10">
    <property type="entry name" value="Immunoglobulins"/>
    <property type="match status" value="1"/>
</dbReference>
<dbReference type="InterPro" id="IPR013783">
    <property type="entry name" value="Ig-like_fold"/>
</dbReference>
<keyword evidence="3" id="KW-1185">Reference proteome</keyword>
<name>A0A4Q1KAT9_9FLAO</name>
<dbReference type="NCBIfam" id="TIGR04131">
    <property type="entry name" value="Bac_Flav_CTERM"/>
    <property type="match status" value="1"/>
</dbReference>
<feature type="domain" description="CARDB" evidence="1">
    <location>
        <begin position="301"/>
        <end position="407"/>
    </location>
</feature>
<reference evidence="3" key="1">
    <citation type="submission" date="2019-01" db="EMBL/GenBank/DDBJ databases">
        <title>Cytophagaceae bacterium strain CAR-16.</title>
        <authorList>
            <person name="Chen W.-M."/>
        </authorList>
    </citation>
    <scope>NUCLEOTIDE SEQUENCE [LARGE SCALE GENOMIC DNA]</scope>
    <source>
        <strain evidence="3">WWJ-16</strain>
    </source>
</reference>
<comment type="caution">
    <text evidence="2">The sequence shown here is derived from an EMBL/GenBank/DDBJ whole genome shotgun (WGS) entry which is preliminary data.</text>
</comment>
<dbReference type="Pfam" id="PF07705">
    <property type="entry name" value="CARDB"/>
    <property type="match status" value="1"/>
</dbReference>
<dbReference type="Proteomes" id="UP000289857">
    <property type="component" value="Unassembled WGS sequence"/>
</dbReference>
<evidence type="ECO:0000313" key="2">
    <source>
        <dbReference type="EMBL" id="RXR23510.1"/>
    </source>
</evidence>
<proteinExistence type="predicted"/>
<dbReference type="AlphaFoldDB" id="A0A4Q1KAT9"/>
<organism evidence="2 3">
    <name type="scientific">Flavobacterium stagni</name>
    <dbReference type="NCBI Taxonomy" id="2506421"/>
    <lineage>
        <taxon>Bacteria</taxon>
        <taxon>Pseudomonadati</taxon>
        <taxon>Bacteroidota</taxon>
        <taxon>Flavobacteriia</taxon>
        <taxon>Flavobacteriales</taxon>
        <taxon>Flavobacteriaceae</taxon>
        <taxon>Flavobacterium</taxon>
    </lineage>
</organism>
<sequence length="603" mass="65816">MPNVCYTRLLLIFFLMGKMYGQNVGLYQQYNGRYDFTFVGNTLNLGENNTTAGCENLIAAASSATLTLAGTQQLHQAFLYWAGSGTGDTSVSLNNQTVTATRLFSNINSSSGLPYFSAFADVTALLQTTGNGIYTLADLDISNELITQPGYCLNRTNFAGWALVIVYSDPTLPINQVNIYDGLQSIPSSININLTNLNVVDNVGAKIGFVAWEGDSNLAVNESLRINGNLLSNPPLNPATNAFNGTNSITGSSTMYNMDLDIYSIQNNIQIGDTSALIQLTSGQDMVLMNVIVTTFNSQLPDAVIQIDSVDQSCDSRDITVHYTVSNPNATDPLPAQTPIAFYIGGTLVGQAQTQTIIPVNGSETGQVTLTIPTTVPDTFTLDAQVDDNGLGQSTVIELIENNNAASFSISLWTSPVVQTLAPLVSCNQGFTSGQFDFFDYANTAFDASSAQFSGYYESVSDATNQVNAILTPENYWANATPKTIYFRIDNTHCYTIGSFELQTKNCPPTIYNYVSGNGDGANDTFHIDGLYNIFTHFTLEIYNRWGHLVWTGNNNLPEWDGFSIDKNTISNYISPKGTYYYVLKLNDDGYPEPYVGWLYFTF</sequence>
<accession>A0A4Q1KAT9</accession>
<dbReference type="OrthoDB" id="1140688at2"/>
<protein>
    <submittedName>
        <fullName evidence="2">T9SS type B sorting domain-containing protein</fullName>
    </submittedName>
</protein>
<dbReference type="EMBL" id="SBKN01000002">
    <property type="protein sequence ID" value="RXR23510.1"/>
    <property type="molecule type" value="Genomic_DNA"/>
</dbReference>
<evidence type="ECO:0000259" key="1">
    <source>
        <dbReference type="Pfam" id="PF07705"/>
    </source>
</evidence>